<comment type="caution">
    <text evidence="1">The sequence shown here is derived from an EMBL/GenBank/DDBJ whole genome shotgun (WGS) entry which is preliminary data.</text>
</comment>
<dbReference type="PATRIC" id="fig|595434.4.peg.3517"/>
<gene>
    <name evidence="1" type="ORF">RISK_003698</name>
</gene>
<keyword evidence="2" id="KW-1185">Reference proteome</keyword>
<protein>
    <submittedName>
        <fullName evidence="1">Uncharacterized protein</fullName>
    </submittedName>
</protein>
<dbReference type="STRING" id="595434.RISK_003698"/>
<sequence>MLKVWSGLMIKPSGTAKQKEEQAAIKSKLIGMDFTTFRDRVLMVPVQIIRRSRSLVCRLLSYRPSVDWLVLIDRDVRSRREQLGDRGCGAIRRDFRPTSIFRRHLLNLQVQLSCVSISRGLGASRFQGSRSV</sequence>
<dbReference type="AlphaFoldDB" id="A0A0J1BBW6"/>
<accession>A0A0J1BBW6</accession>
<proteinExistence type="predicted"/>
<name>A0A0J1BBW6_RHOIS</name>
<reference evidence="1" key="1">
    <citation type="submission" date="2015-05" db="EMBL/GenBank/DDBJ databases">
        <title>Permanent draft genome of Rhodopirellula islandicus K833.</title>
        <authorList>
            <person name="Kizina J."/>
            <person name="Richter M."/>
            <person name="Glockner F.O."/>
            <person name="Harder J."/>
        </authorList>
    </citation>
    <scope>NUCLEOTIDE SEQUENCE [LARGE SCALE GENOMIC DNA]</scope>
    <source>
        <strain evidence="1">K833</strain>
    </source>
</reference>
<evidence type="ECO:0000313" key="2">
    <source>
        <dbReference type="Proteomes" id="UP000036367"/>
    </source>
</evidence>
<dbReference type="Proteomes" id="UP000036367">
    <property type="component" value="Unassembled WGS sequence"/>
</dbReference>
<dbReference type="EMBL" id="LECT01000029">
    <property type="protein sequence ID" value="KLU04112.1"/>
    <property type="molecule type" value="Genomic_DNA"/>
</dbReference>
<evidence type="ECO:0000313" key="1">
    <source>
        <dbReference type="EMBL" id="KLU04112.1"/>
    </source>
</evidence>
<organism evidence="1 2">
    <name type="scientific">Rhodopirellula islandica</name>
    <dbReference type="NCBI Taxonomy" id="595434"/>
    <lineage>
        <taxon>Bacteria</taxon>
        <taxon>Pseudomonadati</taxon>
        <taxon>Planctomycetota</taxon>
        <taxon>Planctomycetia</taxon>
        <taxon>Pirellulales</taxon>
        <taxon>Pirellulaceae</taxon>
        <taxon>Rhodopirellula</taxon>
    </lineage>
</organism>